<proteinExistence type="predicted"/>
<evidence type="ECO:0000313" key="2">
    <source>
        <dbReference type="Proteomes" id="UP001054889"/>
    </source>
</evidence>
<keyword evidence="2" id="KW-1185">Reference proteome</keyword>
<name>A0AAV5FR17_ELECO</name>
<dbReference type="AlphaFoldDB" id="A0AAV5FR17"/>
<organism evidence="1 2">
    <name type="scientific">Eleusine coracana subsp. coracana</name>
    <dbReference type="NCBI Taxonomy" id="191504"/>
    <lineage>
        <taxon>Eukaryota</taxon>
        <taxon>Viridiplantae</taxon>
        <taxon>Streptophyta</taxon>
        <taxon>Embryophyta</taxon>
        <taxon>Tracheophyta</taxon>
        <taxon>Spermatophyta</taxon>
        <taxon>Magnoliopsida</taxon>
        <taxon>Liliopsida</taxon>
        <taxon>Poales</taxon>
        <taxon>Poaceae</taxon>
        <taxon>PACMAD clade</taxon>
        <taxon>Chloridoideae</taxon>
        <taxon>Cynodonteae</taxon>
        <taxon>Eleusininae</taxon>
        <taxon>Eleusine</taxon>
    </lineage>
</organism>
<comment type="caution">
    <text evidence="1">The sequence shown here is derived from an EMBL/GenBank/DDBJ whole genome shotgun (WGS) entry which is preliminary data.</text>
</comment>
<protein>
    <submittedName>
        <fullName evidence="1">Uncharacterized protein</fullName>
    </submittedName>
</protein>
<reference evidence="1" key="2">
    <citation type="submission" date="2021-12" db="EMBL/GenBank/DDBJ databases">
        <title>Resequencing data analysis of finger millet.</title>
        <authorList>
            <person name="Hatakeyama M."/>
            <person name="Aluri S."/>
            <person name="Balachadran M.T."/>
            <person name="Sivarajan S.R."/>
            <person name="Poveda L."/>
            <person name="Shimizu-Inatsugi R."/>
            <person name="Schlapbach R."/>
            <person name="Sreeman S.M."/>
            <person name="Shimizu K.K."/>
        </authorList>
    </citation>
    <scope>NUCLEOTIDE SEQUENCE</scope>
</reference>
<evidence type="ECO:0000313" key="1">
    <source>
        <dbReference type="EMBL" id="GJN37436.1"/>
    </source>
</evidence>
<accession>A0AAV5FR17</accession>
<dbReference type="EMBL" id="BQKI01000095">
    <property type="protein sequence ID" value="GJN37436.1"/>
    <property type="molecule type" value="Genomic_DNA"/>
</dbReference>
<dbReference type="Proteomes" id="UP001054889">
    <property type="component" value="Unassembled WGS sequence"/>
</dbReference>
<gene>
    <name evidence="1" type="primary">gb26391</name>
    <name evidence="1" type="ORF">PR202_gb26391</name>
</gene>
<reference evidence="1" key="1">
    <citation type="journal article" date="2018" name="DNA Res.">
        <title>Multiple hybrid de novo genome assembly of finger millet, an orphan allotetraploid crop.</title>
        <authorList>
            <person name="Hatakeyama M."/>
            <person name="Aluri S."/>
            <person name="Balachadran M.T."/>
            <person name="Sivarajan S.R."/>
            <person name="Patrignani A."/>
            <person name="Gruter S."/>
            <person name="Poveda L."/>
            <person name="Shimizu-Inatsugi R."/>
            <person name="Baeten J."/>
            <person name="Francoijs K.J."/>
            <person name="Nataraja K.N."/>
            <person name="Reddy Y.A.N."/>
            <person name="Phadnis S."/>
            <person name="Ravikumar R.L."/>
            <person name="Schlapbach R."/>
            <person name="Sreeman S.M."/>
            <person name="Shimizu K.K."/>
        </authorList>
    </citation>
    <scope>NUCLEOTIDE SEQUENCE</scope>
</reference>
<sequence length="138" mass="14918">MTMEIEHGAHQQSSSLSALLDERILAPRAPLMGPAASPHSNPDQIQRVPFKSRRVLAVLQPSLRFPSKFGAFPSKSGLRPWMGKESGSFFLLCSGVGVWLRPWMGKESGSCSGVGVWLRPWMGKDSGSSVAHRSSAGD</sequence>